<feature type="coiled-coil region" evidence="4">
    <location>
        <begin position="120"/>
        <end position="157"/>
    </location>
</feature>
<keyword evidence="7" id="KW-1185">Reference proteome</keyword>
<evidence type="ECO:0000259" key="5">
    <source>
        <dbReference type="Pfam" id="PF01420"/>
    </source>
</evidence>
<evidence type="ECO:0000256" key="2">
    <source>
        <dbReference type="ARBA" id="ARBA00022747"/>
    </source>
</evidence>
<dbReference type="EMBL" id="BGOW01000014">
    <property type="protein sequence ID" value="GBL45709.1"/>
    <property type="molecule type" value="Genomic_DNA"/>
</dbReference>
<feature type="domain" description="Type I restriction modification DNA specificity" evidence="5">
    <location>
        <begin position="32"/>
        <end position="132"/>
    </location>
</feature>
<dbReference type="PANTHER" id="PTHR43140">
    <property type="entry name" value="TYPE-1 RESTRICTION ENZYME ECOKI SPECIFICITY PROTEIN"/>
    <property type="match status" value="1"/>
</dbReference>
<evidence type="ECO:0000256" key="1">
    <source>
        <dbReference type="ARBA" id="ARBA00010923"/>
    </source>
</evidence>
<dbReference type="Pfam" id="PF01420">
    <property type="entry name" value="Methylase_S"/>
    <property type="match status" value="2"/>
</dbReference>
<protein>
    <submittedName>
        <fullName evidence="6">Type I restriction-modification system, specificity subunit S</fullName>
    </submittedName>
</protein>
<name>A0A401JDM1_9PROT</name>
<reference evidence="6 7" key="1">
    <citation type="journal article" date="2019" name="Front. Microbiol.">
        <title>Genomes of Neutrophilic Sulfur-Oxidizing Chemolithoautotrophs Representing 9 Proteobacterial Species From 8 Genera.</title>
        <authorList>
            <person name="Watanabe T."/>
            <person name="Kojima H."/>
            <person name="Umezawa K."/>
            <person name="Hori C."/>
            <person name="Takasuka T.E."/>
            <person name="Kato Y."/>
            <person name="Fukui M."/>
        </authorList>
    </citation>
    <scope>NUCLEOTIDE SEQUENCE [LARGE SCALE GENOMIC DNA]</scope>
    <source>
        <strain evidence="6 7">TTN</strain>
    </source>
</reference>
<dbReference type="AlphaFoldDB" id="A0A401JDM1"/>
<dbReference type="InterPro" id="IPR051212">
    <property type="entry name" value="Type-I_RE_S_subunit"/>
</dbReference>
<sequence length="436" mass="47712">MLSARNIENNEIVFDVFRLISEGAFKTENARTRIAAGDVLLTIVGTIGRAAVVPEAAGPFALQRSVAVLTPGPELLPKYLVYQLQSPVIQRYFEAKARGTAQKGVYLKTLGQTPIQVAPLDQQKRIVAEIEKQFSRLDEAVANLKRVKANFKRYKAAVLKAAVEGRLVETEAELARREGRSYVTGAQLLQRILETRRSQWQGKGKYKEPAAPDITDLLELPEGWVWASPAQLSAGEPYSLAIGPFGSSLKVSDYATSGVPLVFVRNIRAAMFGGPDTVYVSEVKAGELRAHWVATGDLLVTKMGDPPGDVCIYPAHRPPAVVTADCIKLRLGDFALTQFFAYAIESDLVHKQILGITKGVAQLKVSLGRFGSIAFPLPPIAEQHRIVSEVDRHLSIISKTEVQVDANLQRAEHMRQAILGKAFSARQTEYVMGLSA</sequence>
<dbReference type="SUPFAM" id="SSF116734">
    <property type="entry name" value="DNA methylase specificity domain"/>
    <property type="match status" value="2"/>
</dbReference>
<dbReference type="REBASE" id="302145">
    <property type="entry name" value="S.SspTTNORF1524P"/>
</dbReference>
<dbReference type="Gene3D" id="3.90.220.20">
    <property type="entry name" value="DNA methylase specificity domains"/>
    <property type="match status" value="2"/>
</dbReference>
<organism evidence="6 7">
    <name type="scientific">Sulfuriferula multivorans</name>
    <dbReference type="NCBI Taxonomy" id="1559896"/>
    <lineage>
        <taxon>Bacteria</taxon>
        <taxon>Pseudomonadati</taxon>
        <taxon>Pseudomonadota</taxon>
        <taxon>Betaproteobacteria</taxon>
        <taxon>Nitrosomonadales</taxon>
        <taxon>Sulfuricellaceae</taxon>
        <taxon>Sulfuriferula</taxon>
    </lineage>
</organism>
<dbReference type="GO" id="GO:0003677">
    <property type="term" value="F:DNA binding"/>
    <property type="evidence" value="ECO:0007669"/>
    <property type="project" value="UniProtKB-KW"/>
</dbReference>
<keyword evidence="4" id="KW-0175">Coiled coil</keyword>
<keyword evidence="3" id="KW-0238">DNA-binding</keyword>
<keyword evidence="2" id="KW-0680">Restriction system</keyword>
<dbReference type="InterPro" id="IPR044946">
    <property type="entry name" value="Restrct_endonuc_typeI_TRD_sf"/>
</dbReference>
<evidence type="ECO:0000256" key="4">
    <source>
        <dbReference type="SAM" id="Coils"/>
    </source>
</evidence>
<evidence type="ECO:0000313" key="6">
    <source>
        <dbReference type="EMBL" id="GBL45709.1"/>
    </source>
</evidence>
<accession>A0A401JDM1</accession>
<dbReference type="GO" id="GO:0009307">
    <property type="term" value="P:DNA restriction-modification system"/>
    <property type="evidence" value="ECO:0007669"/>
    <property type="project" value="UniProtKB-KW"/>
</dbReference>
<evidence type="ECO:0000256" key="3">
    <source>
        <dbReference type="ARBA" id="ARBA00023125"/>
    </source>
</evidence>
<dbReference type="PANTHER" id="PTHR43140:SF1">
    <property type="entry name" value="TYPE I RESTRICTION ENZYME ECOKI SPECIFICITY SUBUNIT"/>
    <property type="match status" value="1"/>
</dbReference>
<feature type="domain" description="Type I restriction modification DNA specificity" evidence="5">
    <location>
        <begin position="308"/>
        <end position="396"/>
    </location>
</feature>
<dbReference type="Proteomes" id="UP000286806">
    <property type="component" value="Unassembled WGS sequence"/>
</dbReference>
<comment type="similarity">
    <text evidence="1">Belongs to the type-I restriction system S methylase family.</text>
</comment>
<gene>
    <name evidence="6" type="ORF">SFMTTN_1520</name>
</gene>
<dbReference type="InterPro" id="IPR000055">
    <property type="entry name" value="Restrct_endonuc_typeI_TRD"/>
</dbReference>
<proteinExistence type="inferred from homology"/>
<evidence type="ECO:0000313" key="7">
    <source>
        <dbReference type="Proteomes" id="UP000286806"/>
    </source>
</evidence>
<comment type="caution">
    <text evidence="6">The sequence shown here is derived from an EMBL/GenBank/DDBJ whole genome shotgun (WGS) entry which is preliminary data.</text>
</comment>